<gene>
    <name evidence="2" type="ORF">QC818_01850</name>
</gene>
<proteinExistence type="predicted"/>
<dbReference type="Proteomes" id="UP001264519">
    <property type="component" value="Unassembled WGS sequence"/>
</dbReference>
<dbReference type="EMBL" id="JARWAK010000001">
    <property type="protein sequence ID" value="MDR5865534.1"/>
    <property type="molecule type" value="Genomic_DNA"/>
</dbReference>
<comment type="caution">
    <text evidence="2">The sequence shown here is derived from an EMBL/GenBank/DDBJ whole genome shotgun (WGS) entry which is preliminary data.</text>
</comment>
<evidence type="ECO:0000313" key="3">
    <source>
        <dbReference type="Proteomes" id="UP001264519"/>
    </source>
</evidence>
<dbReference type="RefSeq" id="WP_309651124.1">
    <property type="nucleotide sequence ID" value="NZ_JARWAK010000001.1"/>
</dbReference>
<protein>
    <recommendedName>
        <fullName evidence="4">Sulphur transport domain-containing protein</fullName>
    </recommendedName>
</protein>
<keyword evidence="1" id="KW-0812">Transmembrane</keyword>
<feature type="transmembrane region" description="Helical" evidence="1">
    <location>
        <begin position="151"/>
        <end position="171"/>
    </location>
</feature>
<keyword evidence="1" id="KW-1133">Transmembrane helix</keyword>
<keyword evidence="1" id="KW-0472">Membrane</keyword>
<accession>A0ABU1FZA7</accession>
<organism evidence="2 3">
    <name type="scientific">Halomonas koreensis</name>
    <dbReference type="NCBI Taxonomy" id="245385"/>
    <lineage>
        <taxon>Bacteria</taxon>
        <taxon>Pseudomonadati</taxon>
        <taxon>Pseudomonadota</taxon>
        <taxon>Gammaproteobacteria</taxon>
        <taxon>Oceanospirillales</taxon>
        <taxon>Halomonadaceae</taxon>
        <taxon>Halomonas</taxon>
    </lineage>
</organism>
<feature type="transmembrane region" description="Helical" evidence="1">
    <location>
        <begin position="121"/>
        <end position="145"/>
    </location>
</feature>
<feature type="transmembrane region" description="Helical" evidence="1">
    <location>
        <begin position="16"/>
        <end position="35"/>
    </location>
</feature>
<evidence type="ECO:0000256" key="1">
    <source>
        <dbReference type="SAM" id="Phobius"/>
    </source>
</evidence>
<keyword evidence="3" id="KW-1185">Reference proteome</keyword>
<evidence type="ECO:0000313" key="2">
    <source>
        <dbReference type="EMBL" id="MDR5865534.1"/>
    </source>
</evidence>
<name>A0ABU1FZA7_9GAMM</name>
<feature type="transmembrane region" description="Helical" evidence="1">
    <location>
        <begin position="76"/>
        <end position="100"/>
    </location>
</feature>
<reference evidence="2 3" key="1">
    <citation type="submission" date="2023-04" db="EMBL/GenBank/DDBJ databases">
        <title>A long-awaited taxogenomic arrangement of the family Halomonadaceae.</title>
        <authorList>
            <person name="De La Haba R."/>
            <person name="Chuvochina M."/>
            <person name="Wittouck S."/>
            <person name="Arahal D.R."/>
            <person name="Sanchez-Porro C."/>
            <person name="Hugenholtz P."/>
            <person name="Ventosa A."/>
        </authorList>
    </citation>
    <scope>NUCLEOTIDE SEQUENCE [LARGE SCALE GENOMIC DNA]</scope>
    <source>
        <strain evidence="2 3">DSM 23530</strain>
    </source>
</reference>
<sequence>MNAVARLLGALLSRPASLALILGVGLGYGLLYLWLVGDIAGGGSGFRLAFPAWERAFELRGAWRFEPVGILELGPWIWTFSPLNTLIALGLGTLLGLDLAAARRLRRVARQCPVTAPTGGLLAGLSALLAGGACCAPLLAIWLGLPLAGGLAVLAPWLVPLAYAALALGLWRLAVRQAPGRGEGGAE</sequence>
<evidence type="ECO:0008006" key="4">
    <source>
        <dbReference type="Google" id="ProtNLM"/>
    </source>
</evidence>